<name>A0AAE4CYB7_9ACTN</name>
<sequence>MLRKPSKAVVAVAAVVALAVPVAADRITAVLAGDRLAARLRCTAAITGDVDVTLRGFPFLTQLARGEFDGVSLRADRVTARDVPLGDVRVEARGLRGTSADALTASAVLPYPALTGLAGDALSGPGLAGAEFGGDGGRLTITTTLPVRGMTMPATVYADLTVDGNRLTVTPGEIELAGLGLRVPASRLPDGMAGARTVALPALPDGLVYQRISATTGGLLLVVAGTGFDLGSGRADEDNNSCGGTRR</sequence>
<dbReference type="Pfam" id="PF11209">
    <property type="entry name" value="LmeA"/>
    <property type="match status" value="1"/>
</dbReference>
<organism evidence="2 3">
    <name type="scientific">Catenuloplanes niger</name>
    <dbReference type="NCBI Taxonomy" id="587534"/>
    <lineage>
        <taxon>Bacteria</taxon>
        <taxon>Bacillati</taxon>
        <taxon>Actinomycetota</taxon>
        <taxon>Actinomycetes</taxon>
        <taxon>Micromonosporales</taxon>
        <taxon>Micromonosporaceae</taxon>
        <taxon>Catenuloplanes</taxon>
    </lineage>
</organism>
<feature type="signal peptide" evidence="1">
    <location>
        <begin position="1"/>
        <end position="24"/>
    </location>
</feature>
<gene>
    <name evidence="2" type="ORF">J2S44_007653</name>
</gene>
<keyword evidence="1" id="KW-0732">Signal</keyword>
<dbReference type="InterPro" id="IPR021373">
    <property type="entry name" value="DUF2993"/>
</dbReference>
<dbReference type="RefSeq" id="WP_310424696.1">
    <property type="nucleotide sequence ID" value="NZ_JAVDYC010000001.1"/>
</dbReference>
<reference evidence="2 3" key="1">
    <citation type="submission" date="2023-07" db="EMBL/GenBank/DDBJ databases">
        <title>Sequencing the genomes of 1000 actinobacteria strains.</title>
        <authorList>
            <person name="Klenk H.-P."/>
        </authorList>
    </citation>
    <scope>NUCLEOTIDE SEQUENCE [LARGE SCALE GENOMIC DNA]</scope>
    <source>
        <strain evidence="2 3">DSM 44711</strain>
    </source>
</reference>
<dbReference type="AlphaFoldDB" id="A0AAE4CYB7"/>
<accession>A0AAE4CYB7</accession>
<evidence type="ECO:0000313" key="3">
    <source>
        <dbReference type="Proteomes" id="UP001183629"/>
    </source>
</evidence>
<evidence type="ECO:0000256" key="1">
    <source>
        <dbReference type="SAM" id="SignalP"/>
    </source>
</evidence>
<protein>
    <recommendedName>
        <fullName evidence="4">DUF2993 domain-containing protein</fullName>
    </recommendedName>
</protein>
<keyword evidence="3" id="KW-1185">Reference proteome</keyword>
<evidence type="ECO:0008006" key="4">
    <source>
        <dbReference type="Google" id="ProtNLM"/>
    </source>
</evidence>
<comment type="caution">
    <text evidence="2">The sequence shown here is derived from an EMBL/GenBank/DDBJ whole genome shotgun (WGS) entry which is preliminary data.</text>
</comment>
<feature type="chain" id="PRO_5042042416" description="DUF2993 domain-containing protein" evidence="1">
    <location>
        <begin position="25"/>
        <end position="247"/>
    </location>
</feature>
<proteinExistence type="predicted"/>
<dbReference type="EMBL" id="JAVDYC010000001">
    <property type="protein sequence ID" value="MDR7327403.1"/>
    <property type="molecule type" value="Genomic_DNA"/>
</dbReference>
<evidence type="ECO:0000313" key="2">
    <source>
        <dbReference type="EMBL" id="MDR7327403.1"/>
    </source>
</evidence>
<dbReference type="Proteomes" id="UP001183629">
    <property type="component" value="Unassembled WGS sequence"/>
</dbReference>